<feature type="compositionally biased region" description="Basic and acidic residues" evidence="7">
    <location>
        <begin position="85"/>
        <end position="96"/>
    </location>
</feature>
<evidence type="ECO:0000313" key="8">
    <source>
        <dbReference type="Proteomes" id="UP000694867"/>
    </source>
</evidence>
<evidence type="ECO:0000256" key="3">
    <source>
        <dbReference type="ARBA" id="ARBA00023136"/>
    </source>
</evidence>
<name>A0AAJ6QP22_9ACAR</name>
<reference evidence="9" key="1">
    <citation type="submission" date="2025-08" db="UniProtKB">
        <authorList>
            <consortium name="RefSeq"/>
        </authorList>
    </citation>
    <scope>IDENTIFICATION</scope>
</reference>
<dbReference type="GO" id="GO:0005198">
    <property type="term" value="F:structural molecule activity"/>
    <property type="evidence" value="ECO:0007669"/>
    <property type="project" value="InterPro"/>
</dbReference>
<keyword evidence="3 6" id="KW-0472">Membrane</keyword>
<evidence type="ECO:0000256" key="6">
    <source>
        <dbReference type="RuleBase" id="RU363137"/>
    </source>
</evidence>
<comment type="subcellular location">
    <subcellularLocation>
        <location evidence="1 6">Cytoplasmic vesicle membrane</location>
        <topology evidence="1 6">Peripheral membrane protein</topology>
        <orientation evidence="1 6">Cytoplasmic side</orientation>
    </subcellularLocation>
    <subcellularLocation>
        <location evidence="6">Membrane</location>
        <location evidence="6">Coated pit</location>
        <topology evidence="6">Peripheral membrane protein</topology>
        <orientation evidence="6">Cytoplasmic side</orientation>
    </subcellularLocation>
    <text evidence="6">Cytoplasmic face of coated pits and vesicles.</text>
</comment>
<evidence type="ECO:0000256" key="7">
    <source>
        <dbReference type="SAM" id="MobiDB-lite"/>
    </source>
</evidence>
<dbReference type="GO" id="GO:0006886">
    <property type="term" value="P:intracellular protein transport"/>
    <property type="evidence" value="ECO:0007669"/>
    <property type="project" value="InterPro"/>
</dbReference>
<gene>
    <name evidence="9" type="primary">LOC100905121</name>
</gene>
<comment type="similarity">
    <text evidence="2 6">Belongs to the clathrin light chain family.</text>
</comment>
<dbReference type="GeneID" id="100905121"/>
<feature type="region of interest" description="Disordered" evidence="7">
    <location>
        <begin position="1"/>
        <end position="110"/>
    </location>
</feature>
<keyword evidence="5 6" id="KW-0968">Cytoplasmic vesicle</keyword>
<proteinExistence type="inferred from homology"/>
<evidence type="ECO:0000256" key="2">
    <source>
        <dbReference type="ARBA" id="ARBA00005263"/>
    </source>
</evidence>
<dbReference type="GO" id="GO:0030130">
    <property type="term" value="C:clathrin coat of trans-Golgi network vesicle"/>
    <property type="evidence" value="ECO:0007669"/>
    <property type="project" value="InterPro"/>
</dbReference>
<evidence type="ECO:0000313" key="9">
    <source>
        <dbReference type="RefSeq" id="XP_003739220.1"/>
    </source>
</evidence>
<comment type="function">
    <text evidence="6">Clathrin is the major protein of the polyhedral coat of coated pits and vesicles.</text>
</comment>
<keyword evidence="8" id="KW-1185">Reference proteome</keyword>
<dbReference type="KEGG" id="goe:100905121"/>
<protein>
    <recommendedName>
        <fullName evidence="6">Clathrin light chain</fullName>
    </recommendedName>
</protein>
<sequence length="218" mass="25142">MTDAVEQQLDPSGTSPDNAEETRDGGVQSEFPLGCTGSPELPESAKDEISDASNDADEEPVPTSERTNSGGRDSISLQRVASVEEISRAMAKAEKSRPRRRRQESETMQKWKEEFEERLKKKDELESEAIEQLRIQADNEKTQWYEQWRKELAERRKQHMREREEASDQVDEDVWIKMSRLAKSLNSRKNSQDLNRLKAFSRLLDDPPRTYGAVPMTR</sequence>
<dbReference type="GO" id="GO:0030132">
    <property type="term" value="C:clathrin coat of coated pit"/>
    <property type="evidence" value="ECO:0007669"/>
    <property type="project" value="InterPro"/>
</dbReference>
<organism evidence="8 9">
    <name type="scientific">Galendromus occidentalis</name>
    <name type="common">western predatory mite</name>
    <dbReference type="NCBI Taxonomy" id="34638"/>
    <lineage>
        <taxon>Eukaryota</taxon>
        <taxon>Metazoa</taxon>
        <taxon>Ecdysozoa</taxon>
        <taxon>Arthropoda</taxon>
        <taxon>Chelicerata</taxon>
        <taxon>Arachnida</taxon>
        <taxon>Acari</taxon>
        <taxon>Parasitiformes</taxon>
        <taxon>Mesostigmata</taxon>
        <taxon>Gamasina</taxon>
        <taxon>Phytoseioidea</taxon>
        <taxon>Phytoseiidae</taxon>
        <taxon>Typhlodrominae</taxon>
        <taxon>Galendromus</taxon>
    </lineage>
</organism>
<evidence type="ECO:0000256" key="1">
    <source>
        <dbReference type="ARBA" id="ARBA00004180"/>
    </source>
</evidence>
<dbReference type="RefSeq" id="XP_003739220.1">
    <property type="nucleotide sequence ID" value="XM_003739172.3"/>
</dbReference>
<keyword evidence="4 6" id="KW-0168">Coated pit</keyword>
<evidence type="ECO:0000256" key="4">
    <source>
        <dbReference type="ARBA" id="ARBA00023176"/>
    </source>
</evidence>
<dbReference type="Pfam" id="PF01086">
    <property type="entry name" value="Clathrin_lg_ch"/>
    <property type="match status" value="1"/>
</dbReference>
<dbReference type="AlphaFoldDB" id="A0AAJ6QP22"/>
<feature type="compositionally biased region" description="Polar residues" evidence="7">
    <location>
        <begin position="64"/>
        <end position="79"/>
    </location>
</feature>
<dbReference type="Proteomes" id="UP000694867">
    <property type="component" value="Unplaced"/>
</dbReference>
<dbReference type="InterPro" id="IPR000996">
    <property type="entry name" value="Clathrin_L-chain"/>
</dbReference>
<dbReference type="GO" id="GO:0016192">
    <property type="term" value="P:vesicle-mediated transport"/>
    <property type="evidence" value="ECO:0007669"/>
    <property type="project" value="InterPro"/>
</dbReference>
<accession>A0AAJ6QP22</accession>
<evidence type="ECO:0000256" key="5">
    <source>
        <dbReference type="ARBA" id="ARBA00023329"/>
    </source>
</evidence>